<dbReference type="Proteomes" id="UP000005439">
    <property type="component" value="Chromosome"/>
</dbReference>
<dbReference type="Pfam" id="PF09388">
    <property type="entry name" value="SpoOE-like"/>
    <property type="match status" value="1"/>
</dbReference>
<organism evidence="1 2">
    <name type="scientific">Sulfobacillus acidophilus (strain ATCC 700253 / DSM 10332 / NAL)</name>
    <dbReference type="NCBI Taxonomy" id="679936"/>
    <lineage>
        <taxon>Bacteria</taxon>
        <taxon>Bacillati</taxon>
        <taxon>Bacillota</taxon>
        <taxon>Clostridia</taxon>
        <taxon>Eubacteriales</taxon>
        <taxon>Clostridiales Family XVII. Incertae Sedis</taxon>
        <taxon>Sulfobacillus</taxon>
    </lineage>
</organism>
<dbReference type="SUPFAM" id="SSF140500">
    <property type="entry name" value="BAS1536-like"/>
    <property type="match status" value="1"/>
</dbReference>
<keyword evidence="2" id="KW-1185">Reference proteome</keyword>
<dbReference type="GO" id="GO:0046983">
    <property type="term" value="F:protein dimerization activity"/>
    <property type="evidence" value="ECO:0007669"/>
    <property type="project" value="InterPro"/>
</dbReference>
<proteinExistence type="predicted"/>
<reference evidence="2" key="1">
    <citation type="submission" date="2011-12" db="EMBL/GenBank/DDBJ databases">
        <title>The complete genome of chromosome of Sulfobacillus acidophilus DSM 10332.</title>
        <authorList>
            <person name="Lucas S."/>
            <person name="Han J."/>
            <person name="Lapidus A."/>
            <person name="Bruce D."/>
            <person name="Goodwin L."/>
            <person name="Pitluck S."/>
            <person name="Peters L."/>
            <person name="Kyrpides N."/>
            <person name="Mavromatis K."/>
            <person name="Ivanova N."/>
            <person name="Mikhailova N."/>
            <person name="Chertkov O."/>
            <person name="Saunders E."/>
            <person name="Detter J.C."/>
            <person name="Tapia R."/>
            <person name="Han C."/>
            <person name="Land M."/>
            <person name="Hauser L."/>
            <person name="Markowitz V."/>
            <person name="Cheng J.-F."/>
            <person name="Hugenholtz P."/>
            <person name="Woyke T."/>
            <person name="Wu D."/>
            <person name="Pukall R."/>
            <person name="Gehrich-Schroeter G."/>
            <person name="Schneider S."/>
            <person name="Klenk H.-P."/>
            <person name="Eisen J.A."/>
        </authorList>
    </citation>
    <scope>NUCLEOTIDE SEQUENCE [LARGE SCALE GENOMIC DNA]</scope>
    <source>
        <strain evidence="2">ATCC 700253 / DSM 10332 / NAL</strain>
    </source>
</reference>
<name>G8TXE3_SULAD</name>
<dbReference type="Gene3D" id="4.10.280.10">
    <property type="entry name" value="Helix-loop-helix DNA-binding domain"/>
    <property type="match status" value="1"/>
</dbReference>
<evidence type="ECO:0000313" key="1">
    <source>
        <dbReference type="EMBL" id="AEW03842.1"/>
    </source>
</evidence>
<evidence type="ECO:0000313" key="2">
    <source>
        <dbReference type="Proteomes" id="UP000005439"/>
    </source>
</evidence>
<dbReference type="GO" id="GO:0043937">
    <property type="term" value="P:regulation of sporulation"/>
    <property type="evidence" value="ECO:0007669"/>
    <property type="project" value="InterPro"/>
</dbReference>
<dbReference type="InterPro" id="IPR037208">
    <property type="entry name" value="Spo0E-like_sf"/>
</dbReference>
<dbReference type="InterPro" id="IPR036638">
    <property type="entry name" value="HLH_DNA-bd_sf"/>
</dbReference>
<dbReference type="InterPro" id="IPR018540">
    <property type="entry name" value="Spo0E-like"/>
</dbReference>
<accession>G8TXE3</accession>
<dbReference type="EMBL" id="CP003179">
    <property type="protein sequence ID" value="AEW03842.1"/>
    <property type="molecule type" value="Genomic_DNA"/>
</dbReference>
<gene>
    <name evidence="1" type="ordered locus">Sulac_0273</name>
</gene>
<dbReference type="KEGG" id="sap:Sulac_0273"/>
<dbReference type="PATRIC" id="fig|679936.5.peg.280"/>
<dbReference type="HOGENOM" id="CLU_208648_0_0_9"/>
<dbReference type="AlphaFoldDB" id="G8TXE3"/>
<protein>
    <submittedName>
        <fullName evidence="1">Sporulation stage 0, Spo0E-like regulatory phosphatase</fullName>
    </submittedName>
</protein>
<sequence length="62" mass="7181">MQASTAVKEPRSNPVMFLEFERHQLVELADRVGNLTDDRVLAASRELDYLILSFYRRGLVSR</sequence>
<reference evidence="1 2" key="2">
    <citation type="journal article" date="2012" name="Stand. Genomic Sci.">
        <title>Complete genome sequence of the moderately thermophilic mineral-sulfide-oxidizing firmicute Sulfobacillus acidophilus type strain (NAL(T)).</title>
        <authorList>
            <person name="Anderson I."/>
            <person name="Chertkov O."/>
            <person name="Chen A."/>
            <person name="Saunders E."/>
            <person name="Lapidus A."/>
            <person name="Nolan M."/>
            <person name="Lucas S."/>
            <person name="Hammon N."/>
            <person name="Deshpande S."/>
            <person name="Cheng J.F."/>
            <person name="Han C."/>
            <person name="Tapia R."/>
            <person name="Goodwin L.A."/>
            <person name="Pitluck S."/>
            <person name="Liolios K."/>
            <person name="Pagani I."/>
            <person name="Ivanova N."/>
            <person name="Mikhailova N."/>
            <person name="Pati A."/>
            <person name="Palaniappan K."/>
            <person name="Land M."/>
            <person name="Pan C."/>
            <person name="Rohde M."/>
            <person name="Pukall R."/>
            <person name="Goker M."/>
            <person name="Detter J.C."/>
            <person name="Woyke T."/>
            <person name="Bristow J."/>
            <person name="Eisen J.A."/>
            <person name="Markowitz V."/>
            <person name="Hugenholtz P."/>
            <person name="Kyrpides N.C."/>
            <person name="Klenk H.P."/>
            <person name="Mavromatis K."/>
        </authorList>
    </citation>
    <scope>NUCLEOTIDE SEQUENCE [LARGE SCALE GENOMIC DNA]</scope>
    <source>
        <strain evidence="2">ATCC 700253 / DSM 10332 / NAL</strain>
    </source>
</reference>